<dbReference type="Proteomes" id="UP000011834">
    <property type="component" value="Chromosome"/>
</dbReference>
<keyword evidence="2" id="KW-1185">Reference proteome</keyword>
<sequence>MISLLREVIPEYRNLSINFSEDPYELGTYLREKFPVVAGNIMYVSSVALSHDKYTENYPDRKPNRVLASAGKPQNKLIIFIIGESSSPSRYHIYGYSKETTPEMERIFHG</sequence>
<organism evidence="1 2">
    <name type="scientific">Morganella morganii subsp. morganii KT</name>
    <dbReference type="NCBI Taxonomy" id="1124991"/>
    <lineage>
        <taxon>Bacteria</taxon>
        <taxon>Pseudomonadati</taxon>
        <taxon>Pseudomonadota</taxon>
        <taxon>Gammaproteobacteria</taxon>
        <taxon>Enterobacterales</taxon>
        <taxon>Morganellaceae</taxon>
        <taxon>Morganella</taxon>
    </lineage>
</organism>
<gene>
    <name evidence="1" type="ORF">MU9_1824</name>
</gene>
<dbReference type="InterPro" id="IPR017850">
    <property type="entry name" value="Alkaline_phosphatase_core_sf"/>
</dbReference>
<evidence type="ECO:0000313" key="2">
    <source>
        <dbReference type="Proteomes" id="UP000011834"/>
    </source>
</evidence>
<dbReference type="KEGG" id="mmk:MU9_1824"/>
<name>J7SKB4_MORMO</name>
<accession>J7SKB4</accession>
<dbReference type="EMBL" id="CP004345">
    <property type="protein sequence ID" value="AGG30870.1"/>
    <property type="molecule type" value="Genomic_DNA"/>
</dbReference>
<protein>
    <submittedName>
        <fullName evidence="1">Outer-membrane protein yhbX</fullName>
    </submittedName>
</protein>
<dbReference type="Gene3D" id="3.40.720.10">
    <property type="entry name" value="Alkaline Phosphatase, subunit A"/>
    <property type="match status" value="1"/>
</dbReference>
<reference evidence="1 2" key="1">
    <citation type="journal article" date="2012" name="BMC Genomics">
        <title>Whole-genome sequencing and identification of Morganella morganii KT pathogenicity-related genes.</title>
        <authorList>
            <person name="Chen Y.T."/>
            <person name="Peng H.L."/>
            <person name="Shia W.C."/>
            <person name="Hsu F.R."/>
            <person name="Ken C.F."/>
            <person name="Tsao Y.M."/>
            <person name="Chen C.H."/>
            <person name="Liu C.E."/>
            <person name="Hsieh M.F."/>
            <person name="Chen H.C."/>
            <person name="Tang C.Y."/>
            <person name="Ku T.H."/>
        </authorList>
    </citation>
    <scope>NUCLEOTIDE SEQUENCE [LARGE SCALE GENOMIC DNA]</scope>
    <source>
        <strain evidence="1 2">KT</strain>
    </source>
</reference>
<dbReference type="AlphaFoldDB" id="J7SKB4"/>
<dbReference type="eggNOG" id="COG2194">
    <property type="taxonomic scope" value="Bacteria"/>
</dbReference>
<dbReference type="HOGENOM" id="CLU_2168112_0_0_6"/>
<evidence type="ECO:0000313" key="1">
    <source>
        <dbReference type="EMBL" id="AGG30870.1"/>
    </source>
</evidence>
<proteinExistence type="predicted"/>